<name>A0A2Z4Q6W7_9CAUD</name>
<dbReference type="EMBL" id="MH271308">
    <property type="protein sequence ID" value="AWY05710.1"/>
    <property type="molecule type" value="Genomic_DNA"/>
</dbReference>
<keyword evidence="1" id="KW-0812">Transmembrane</keyword>
<evidence type="ECO:0000256" key="1">
    <source>
        <dbReference type="SAM" id="Phobius"/>
    </source>
</evidence>
<evidence type="ECO:0000313" key="3">
    <source>
        <dbReference type="Proteomes" id="UP000250990"/>
    </source>
</evidence>
<sequence>MSAPQTGPAVITLREVYDLVVEVKDSVAVVPAHSKTLDDHEARIRIQEARKTVSPRDLWTGITGAAAAGAAIASIINALIP</sequence>
<protein>
    <submittedName>
        <fullName evidence="2">Uncharacterized protein</fullName>
    </submittedName>
</protein>
<reference evidence="3" key="1">
    <citation type="submission" date="2018-04" db="EMBL/GenBank/DDBJ databases">
        <authorList>
            <person name="Go L.Y."/>
            <person name="Mitchell J.A."/>
        </authorList>
    </citation>
    <scope>NUCLEOTIDE SEQUENCE [LARGE SCALE GENOMIC DNA]</scope>
</reference>
<organism evidence="2 3">
    <name type="scientific">Microbacterium phage Percival</name>
    <dbReference type="NCBI Taxonomy" id="2201439"/>
    <lineage>
        <taxon>Viruses</taxon>
        <taxon>Duplodnaviria</taxon>
        <taxon>Heunggongvirae</taxon>
        <taxon>Uroviricota</taxon>
        <taxon>Caudoviricetes</taxon>
        <taxon>Casidaviridae</taxon>
        <taxon>Percivalvirus</taxon>
        <taxon>Percivalvirus percival</taxon>
    </lineage>
</organism>
<dbReference type="Proteomes" id="UP000250990">
    <property type="component" value="Segment"/>
</dbReference>
<keyword evidence="1" id="KW-1133">Transmembrane helix</keyword>
<gene>
    <name evidence="2" type="primary">22</name>
    <name evidence="2" type="ORF">PBI_PERCIVAL_22</name>
</gene>
<accession>A0A2Z4Q6W7</accession>
<keyword evidence="3" id="KW-1185">Reference proteome</keyword>
<evidence type="ECO:0000313" key="2">
    <source>
        <dbReference type="EMBL" id="AWY05710.1"/>
    </source>
</evidence>
<feature type="transmembrane region" description="Helical" evidence="1">
    <location>
        <begin position="58"/>
        <end position="80"/>
    </location>
</feature>
<proteinExistence type="predicted"/>
<keyword evidence="1" id="KW-0472">Membrane</keyword>